<sequence>MRTPPTALPTSRDITARSVMWVRGAVPDGAARTVVGRPPGDRFGCPVVTRPTIGGLARGWGPSVVAVAPDSGETRRNGRVWVRGPRRGCPWGQGQRRECPRGHSRWGPSPRTSAQSPSMRAPPPDGSTGARKGTVPTGPAPSPPSSRAQPSGTRSDHPGAGPLAVLAALVRRPTTHPHHRSSGVATGPPLIQVARPPGAQALRRQDLRTAYRGAARSGGSPTAAQPRRPSRRAAPGAR</sequence>
<dbReference type="Proteomes" id="UP000523007">
    <property type="component" value="Unassembled WGS sequence"/>
</dbReference>
<feature type="compositionally biased region" description="Low complexity" evidence="1">
    <location>
        <begin position="158"/>
        <end position="172"/>
    </location>
</feature>
<feature type="compositionally biased region" description="Low complexity" evidence="1">
    <location>
        <begin position="221"/>
        <end position="238"/>
    </location>
</feature>
<proteinExistence type="predicted"/>
<comment type="caution">
    <text evidence="2">The sequence shown here is derived from an EMBL/GenBank/DDBJ whole genome shotgun (WGS) entry which is preliminary data.</text>
</comment>
<keyword evidence="3" id="KW-1185">Reference proteome</keyword>
<evidence type="ECO:0000313" key="3">
    <source>
        <dbReference type="Proteomes" id="UP000523007"/>
    </source>
</evidence>
<organism evidence="2 3">
    <name type="scientific">Lipingzhangella halophila</name>
    <dbReference type="NCBI Taxonomy" id="1783352"/>
    <lineage>
        <taxon>Bacteria</taxon>
        <taxon>Bacillati</taxon>
        <taxon>Actinomycetota</taxon>
        <taxon>Actinomycetes</taxon>
        <taxon>Streptosporangiales</taxon>
        <taxon>Nocardiopsidaceae</taxon>
        <taxon>Lipingzhangella</taxon>
    </lineage>
</organism>
<dbReference type="AlphaFoldDB" id="A0A7W7W430"/>
<dbReference type="EMBL" id="JACHJT010000001">
    <property type="protein sequence ID" value="MBB4933657.1"/>
    <property type="molecule type" value="Genomic_DNA"/>
</dbReference>
<evidence type="ECO:0000256" key="1">
    <source>
        <dbReference type="SAM" id="MobiDB-lite"/>
    </source>
</evidence>
<evidence type="ECO:0000313" key="2">
    <source>
        <dbReference type="EMBL" id="MBB4933657.1"/>
    </source>
</evidence>
<gene>
    <name evidence="2" type="ORF">F4561_004477</name>
</gene>
<protein>
    <submittedName>
        <fullName evidence="2">Uncharacterized protein</fullName>
    </submittedName>
</protein>
<feature type="region of interest" description="Disordered" evidence="1">
    <location>
        <begin position="70"/>
        <end position="238"/>
    </location>
</feature>
<reference evidence="2 3" key="1">
    <citation type="submission" date="2020-08" db="EMBL/GenBank/DDBJ databases">
        <title>Sequencing the genomes of 1000 actinobacteria strains.</title>
        <authorList>
            <person name="Klenk H.-P."/>
        </authorList>
    </citation>
    <scope>NUCLEOTIDE SEQUENCE [LARGE SCALE GENOMIC DNA]</scope>
    <source>
        <strain evidence="2 3">DSM 102030</strain>
    </source>
</reference>
<name>A0A7W7W430_9ACTN</name>
<accession>A0A7W7W430</accession>